<dbReference type="eggNOG" id="COG3239">
    <property type="taxonomic scope" value="Bacteria"/>
</dbReference>
<evidence type="ECO:0000259" key="1">
    <source>
        <dbReference type="Pfam" id="PF00487"/>
    </source>
</evidence>
<protein>
    <submittedName>
        <fullName evidence="2">Linoleoyl-CoA desaturase</fullName>
        <ecNumber evidence="2">1.14.19.3</ecNumber>
    </submittedName>
</protein>
<keyword evidence="3" id="KW-1185">Reference proteome</keyword>
<name>F8DYM6_CORRG</name>
<dbReference type="OrthoDB" id="104711at2"/>
<feature type="domain" description="Fatty acid desaturase" evidence="1">
    <location>
        <begin position="287"/>
        <end position="384"/>
    </location>
</feature>
<evidence type="ECO:0000313" key="2">
    <source>
        <dbReference type="EMBL" id="AEI09691.1"/>
    </source>
</evidence>
<dbReference type="AlphaFoldDB" id="F8DYM6"/>
<evidence type="ECO:0000313" key="3">
    <source>
        <dbReference type="Proteomes" id="UP000000492"/>
    </source>
</evidence>
<dbReference type="CDD" id="cd03506">
    <property type="entry name" value="Delta6-FADS-like"/>
    <property type="match status" value="1"/>
</dbReference>
<reference evidence="2 3" key="1">
    <citation type="journal article" date="2012" name="BMC Genomics">
        <title>Complete genome sequence, lifestyle, and multi-drug resistance of the human pathogen Corynebacterium resistens DSM 45100 isolated from blood samples of a leukemia patient.</title>
        <authorList>
            <person name="Schroder J."/>
            <person name="Maus I."/>
            <person name="Meyer K."/>
            <person name="Wordemann S."/>
            <person name="Blom J."/>
            <person name="Jaenicke S."/>
            <person name="Schneider J."/>
            <person name="Trost E."/>
            <person name="Tauch A."/>
        </authorList>
    </citation>
    <scope>NUCLEOTIDE SEQUENCE [LARGE SCALE GENOMIC DNA]</scope>
    <source>
        <strain evidence="3">DSM 45100 / JCM 12819 / CCUG 50093 / GTC 2026 / SICGH 158</strain>
    </source>
</reference>
<organism evidence="2 3">
    <name type="scientific">Corynebacterium resistens (strain DSM 45100 / JCM 12819 / GTC 2026 / SICGH 158)</name>
    <dbReference type="NCBI Taxonomy" id="662755"/>
    <lineage>
        <taxon>Bacteria</taxon>
        <taxon>Bacillati</taxon>
        <taxon>Actinomycetota</taxon>
        <taxon>Actinomycetes</taxon>
        <taxon>Mycobacteriales</taxon>
        <taxon>Corynebacteriaceae</taxon>
        <taxon>Corynebacterium</taxon>
    </lineage>
</organism>
<dbReference type="EC" id="1.14.19.3" evidence="2"/>
<dbReference type="HOGENOM" id="CLU_045383_0_0_11"/>
<gene>
    <name evidence="2" type="ordered locus">CRES_1335</name>
</gene>
<dbReference type="KEGG" id="crd:CRES_1335"/>
<dbReference type="EMBL" id="CP002857">
    <property type="protein sequence ID" value="AEI09691.1"/>
    <property type="molecule type" value="Genomic_DNA"/>
</dbReference>
<dbReference type="InterPro" id="IPR012171">
    <property type="entry name" value="Fatty_acid_desaturase"/>
</dbReference>
<dbReference type="GO" id="GO:0016213">
    <property type="term" value="F:acyl-CoA 6-desaturase activity"/>
    <property type="evidence" value="ECO:0007669"/>
    <property type="project" value="UniProtKB-EC"/>
</dbReference>
<sequence length="455" mass="50956">MAIKDITAYAHLSAEDVEEIGRRFDAIEARHRETLGASDAAYIRNLIRTQRGLDLLSRVATVFAPALAGPATATMGLAKILENLEIGHNVMHGQWDWMNDPEIHSGTWEWDNTGPSSGWKHSHNFSHHTFTNIIGMDNDIGYGVIRITRDKKWKPTTALQPLTNVVLAALFEYAVAFYDVELGRYFTGRQSWEDTKPRLMETLRKVRSQVVKDYVAFPAVAALVGFALAGSSGRRNEKSLKGFLGRKLGAADKRHRVKGLGITVSQARIDGAKRHAKKAAQAALVANLIRNVWAYAVIFCGHFPDDVETFTKRTLEEESKAEWYLRQMLGSANFRGGKVLTVLSGNLNYQIEHHLFPDMPSNRLGAIAREVSAIAREFGLPYNTASFPRQLWEVQRTILKLTLPNRFLRAPKWNAPEVRADEVFERVPEVGASTGPRQLVLGLAKLKKLRPRVLA</sequence>
<dbReference type="Proteomes" id="UP000000492">
    <property type="component" value="Chromosome"/>
</dbReference>
<proteinExistence type="predicted"/>
<dbReference type="GO" id="GO:0016020">
    <property type="term" value="C:membrane"/>
    <property type="evidence" value="ECO:0007669"/>
    <property type="project" value="TreeGrafter"/>
</dbReference>
<accession>F8DYM6</accession>
<dbReference type="InterPro" id="IPR005804">
    <property type="entry name" value="FA_desaturase_dom"/>
</dbReference>
<dbReference type="PANTHER" id="PTHR19353:SF19">
    <property type="entry name" value="DELTA(5) FATTY ACID DESATURASE C-RELATED"/>
    <property type="match status" value="1"/>
</dbReference>
<keyword evidence="2" id="KW-0560">Oxidoreductase</keyword>
<dbReference type="Pfam" id="PF00487">
    <property type="entry name" value="FA_desaturase"/>
    <property type="match status" value="2"/>
</dbReference>
<dbReference type="STRING" id="662755.CRES_1335"/>
<dbReference type="GO" id="GO:0008610">
    <property type="term" value="P:lipid biosynthetic process"/>
    <property type="evidence" value="ECO:0007669"/>
    <property type="project" value="UniProtKB-ARBA"/>
</dbReference>
<dbReference type="RefSeq" id="WP_013888703.1">
    <property type="nucleotide sequence ID" value="NC_015673.1"/>
</dbReference>
<dbReference type="PANTHER" id="PTHR19353">
    <property type="entry name" value="FATTY ACID DESATURASE 2"/>
    <property type="match status" value="1"/>
</dbReference>
<feature type="domain" description="Fatty acid desaturase" evidence="1">
    <location>
        <begin position="69"/>
        <end position="229"/>
    </location>
</feature>